<reference evidence="2" key="1">
    <citation type="submission" date="2022-10" db="EMBL/GenBank/DDBJ databases">
        <title>Comparative genomics and taxonomic characterization of three novel marine species of genus Reichenbachiella exhibiting antioxidant and polysaccharide degradation activities.</title>
        <authorList>
            <person name="Muhammad N."/>
            <person name="Lee Y.-J."/>
            <person name="Ko J."/>
            <person name="Kim S.-G."/>
        </authorList>
    </citation>
    <scope>NUCLEOTIDE SEQUENCE</scope>
    <source>
        <strain evidence="2">Wsw4-B4</strain>
    </source>
</reference>
<evidence type="ECO:0000256" key="1">
    <source>
        <dbReference type="SAM" id="SignalP"/>
    </source>
</evidence>
<feature type="chain" id="PRO_5045268240" evidence="1">
    <location>
        <begin position="20"/>
        <end position="162"/>
    </location>
</feature>
<protein>
    <submittedName>
        <fullName evidence="2">Uncharacterized protein</fullName>
    </submittedName>
</protein>
<evidence type="ECO:0000313" key="2">
    <source>
        <dbReference type="EMBL" id="UXX78950.1"/>
    </source>
</evidence>
<keyword evidence="3" id="KW-1185">Reference proteome</keyword>
<dbReference type="RefSeq" id="WP_263050694.1">
    <property type="nucleotide sequence ID" value="NZ_CP106735.1"/>
</dbReference>
<evidence type="ECO:0000313" key="3">
    <source>
        <dbReference type="Proteomes" id="UP001062165"/>
    </source>
</evidence>
<dbReference type="Proteomes" id="UP001062165">
    <property type="component" value="Chromosome"/>
</dbReference>
<dbReference type="EMBL" id="CP106735">
    <property type="protein sequence ID" value="UXX78950.1"/>
    <property type="molecule type" value="Genomic_DNA"/>
</dbReference>
<name>A0ABY6D524_9BACT</name>
<gene>
    <name evidence="2" type="ORF">N7E81_16470</name>
</gene>
<feature type="signal peptide" evidence="1">
    <location>
        <begin position="1"/>
        <end position="19"/>
    </location>
</feature>
<sequence>MKKTVLSLALVFYALFAFAQSNINTKDYKFDMSIPQGFGFKLLETEGYAKIEGFNGETKTKINAYAFTGEQYTRANIVNFAVNETGIPEKNWEKVVDGEDENGFAWWDTYEAQAGEEMIYAVVAKNKFNPVHYLFFAQAKPESFEENQEQYIEWAMSCQGIE</sequence>
<accession>A0ABY6D524</accession>
<proteinExistence type="predicted"/>
<organism evidence="2 3">
    <name type="scientific">Reichenbachiella carrageenanivorans</name>
    <dbReference type="NCBI Taxonomy" id="2979869"/>
    <lineage>
        <taxon>Bacteria</taxon>
        <taxon>Pseudomonadati</taxon>
        <taxon>Bacteroidota</taxon>
        <taxon>Cytophagia</taxon>
        <taxon>Cytophagales</taxon>
        <taxon>Reichenbachiellaceae</taxon>
        <taxon>Reichenbachiella</taxon>
    </lineage>
</organism>
<keyword evidence="1" id="KW-0732">Signal</keyword>